<reference evidence="3" key="2">
    <citation type="submission" date="2013-12" db="EMBL/GenBank/DDBJ databases">
        <title>Evolution of pathogenesis and genome organization in the Tremellales.</title>
        <authorList>
            <person name="Cuomo C."/>
            <person name="Litvintseva A."/>
            <person name="Heitman J."/>
            <person name="Chen Y."/>
            <person name="Sun S."/>
            <person name="Springer D."/>
            <person name="Dromer F."/>
            <person name="Young S."/>
            <person name="Zeng Q."/>
            <person name="Chapman S."/>
            <person name="Gujja S."/>
            <person name="Saif S."/>
            <person name="Birren B."/>
        </authorList>
    </citation>
    <scope>NUCLEOTIDE SEQUENCE [LARGE SCALE GENOMIC DNA]</scope>
    <source>
        <strain evidence="3">BCC8398</strain>
    </source>
</reference>
<dbReference type="Proteomes" id="UP000092666">
    <property type="component" value="Unassembled WGS sequence"/>
</dbReference>
<evidence type="ECO:0000313" key="2">
    <source>
        <dbReference type="EMBL" id="OCF35813.1"/>
    </source>
</evidence>
<feature type="region of interest" description="Disordered" evidence="1">
    <location>
        <begin position="184"/>
        <end position="215"/>
    </location>
</feature>
<name>A0A1B9GXS1_9TREE</name>
<sequence>MFRFVGGYLPFTKRTYNVWDQGGNLLLKGVNETALLEDYKLVKNPQGDVLYTLITPPGLPATDICDGEQPLGSCMYTPGPKREMDIDFDVFGAKFSPETAVQWRLILINDRDDGVLLADGKAMARFTQRGWLRHDRLVEIARNVDYSLVVISLAALDLAGTAGSLFNPAKEQVLMSNWDLWMQQDEEEEEEEEKRKAKVHHHSENGLLLTANGTH</sequence>
<proteinExistence type="predicted"/>
<dbReference type="EMBL" id="KI669497">
    <property type="protein sequence ID" value="OCF35813.1"/>
    <property type="molecule type" value="Genomic_DNA"/>
</dbReference>
<accession>A0A1B9GXS1</accession>
<evidence type="ECO:0000313" key="3">
    <source>
        <dbReference type="Proteomes" id="UP000092666"/>
    </source>
</evidence>
<keyword evidence="3" id="KW-1185">Reference proteome</keyword>
<gene>
    <name evidence="2" type="ORF">I316_02306</name>
</gene>
<dbReference type="AlphaFoldDB" id="A0A1B9GXS1"/>
<protein>
    <submittedName>
        <fullName evidence="2">Uncharacterized protein</fullName>
    </submittedName>
</protein>
<organism evidence="2 3">
    <name type="scientific">Kwoniella heveanensis BCC8398</name>
    <dbReference type="NCBI Taxonomy" id="1296120"/>
    <lineage>
        <taxon>Eukaryota</taxon>
        <taxon>Fungi</taxon>
        <taxon>Dikarya</taxon>
        <taxon>Basidiomycota</taxon>
        <taxon>Agaricomycotina</taxon>
        <taxon>Tremellomycetes</taxon>
        <taxon>Tremellales</taxon>
        <taxon>Cryptococcaceae</taxon>
        <taxon>Kwoniella</taxon>
    </lineage>
</organism>
<reference evidence="2 3" key="1">
    <citation type="submission" date="2013-07" db="EMBL/GenBank/DDBJ databases">
        <title>The Genome Sequence of Cryptococcus heveanensis BCC8398.</title>
        <authorList>
            <consortium name="The Broad Institute Genome Sequencing Platform"/>
            <person name="Cuomo C."/>
            <person name="Litvintseva A."/>
            <person name="Chen Y."/>
            <person name="Heitman J."/>
            <person name="Sun S."/>
            <person name="Springer D."/>
            <person name="Dromer F."/>
            <person name="Young S.K."/>
            <person name="Zeng Q."/>
            <person name="Gargeya S."/>
            <person name="Fitzgerald M."/>
            <person name="Abouelleil A."/>
            <person name="Alvarado L."/>
            <person name="Berlin A.M."/>
            <person name="Chapman S.B."/>
            <person name="Dewar J."/>
            <person name="Goldberg J."/>
            <person name="Griggs A."/>
            <person name="Gujja S."/>
            <person name="Hansen M."/>
            <person name="Howarth C."/>
            <person name="Imamovic A."/>
            <person name="Larimer J."/>
            <person name="McCowan C."/>
            <person name="Murphy C."/>
            <person name="Pearson M."/>
            <person name="Priest M."/>
            <person name="Roberts A."/>
            <person name="Saif S."/>
            <person name="Shea T."/>
            <person name="Sykes S."/>
            <person name="Wortman J."/>
            <person name="Nusbaum C."/>
            <person name="Birren B."/>
        </authorList>
    </citation>
    <scope>NUCLEOTIDE SEQUENCE [LARGE SCALE GENOMIC DNA]</scope>
    <source>
        <strain evidence="2 3">BCC8398</strain>
    </source>
</reference>
<evidence type="ECO:0000256" key="1">
    <source>
        <dbReference type="SAM" id="MobiDB-lite"/>
    </source>
</evidence>